<proteinExistence type="inferred from homology"/>
<evidence type="ECO:0000259" key="3">
    <source>
        <dbReference type="Pfam" id="PF01557"/>
    </source>
</evidence>
<dbReference type="InterPro" id="IPR051121">
    <property type="entry name" value="FAH"/>
</dbReference>
<gene>
    <name evidence="4" type="ORF">PZ740_02740</name>
</gene>
<dbReference type="EMBL" id="JARGEQ010000016">
    <property type="protein sequence ID" value="MDF1585298.1"/>
    <property type="molecule type" value="Genomic_DNA"/>
</dbReference>
<dbReference type="Gene3D" id="3.90.850.10">
    <property type="entry name" value="Fumarylacetoacetase-like, C-terminal domain"/>
    <property type="match status" value="1"/>
</dbReference>
<comment type="similarity">
    <text evidence="1">Belongs to the FAH family.</text>
</comment>
<evidence type="ECO:0000313" key="5">
    <source>
        <dbReference type="Proteomes" id="UP001301140"/>
    </source>
</evidence>
<dbReference type="GO" id="GO:0016787">
    <property type="term" value="F:hydrolase activity"/>
    <property type="evidence" value="ECO:0007669"/>
    <property type="project" value="UniProtKB-KW"/>
</dbReference>
<dbReference type="GO" id="GO:0044281">
    <property type="term" value="P:small molecule metabolic process"/>
    <property type="evidence" value="ECO:0007669"/>
    <property type="project" value="UniProtKB-ARBA"/>
</dbReference>
<keyword evidence="5" id="KW-1185">Reference proteome</keyword>
<dbReference type="InterPro" id="IPR036663">
    <property type="entry name" value="Fumarylacetoacetase_C_sf"/>
</dbReference>
<organism evidence="4 5">
    <name type="scientific">Marinimicrococcus flavescens</name>
    <dbReference type="NCBI Taxonomy" id="3031815"/>
    <lineage>
        <taxon>Bacteria</taxon>
        <taxon>Pseudomonadati</taxon>
        <taxon>Pseudomonadota</taxon>
        <taxon>Alphaproteobacteria</taxon>
        <taxon>Geminicoccales</taxon>
        <taxon>Geminicoccaceae</taxon>
        <taxon>Marinimicrococcus</taxon>
    </lineage>
</organism>
<dbReference type="GO" id="GO:0046872">
    <property type="term" value="F:metal ion binding"/>
    <property type="evidence" value="ECO:0007669"/>
    <property type="project" value="UniProtKB-KW"/>
</dbReference>
<name>A0AAP3XPJ7_9PROT</name>
<dbReference type="AlphaFoldDB" id="A0AAP3XPJ7"/>
<dbReference type="Proteomes" id="UP001301140">
    <property type="component" value="Unassembled WGS sequence"/>
</dbReference>
<dbReference type="InterPro" id="IPR011234">
    <property type="entry name" value="Fumarylacetoacetase-like_C"/>
</dbReference>
<accession>A0AAP3XPJ7</accession>
<evidence type="ECO:0000313" key="4">
    <source>
        <dbReference type="EMBL" id="MDF1585298.1"/>
    </source>
</evidence>
<sequence length="392" mass="41876">MDRYLTPAATLPEDGCAGTLVGRLCVPGEPGGPAVVAVREDGLYDLTPIVSTMSELMAREDRVAVARSPGAKRIAGLEEVLANSHCSQRRPARPYLLAPCDLQAVKAAGVTFVKSMVERVIEEQCKGDPSKADGIRQRIEGAIGASLREVTPGSPEAARVKEHLVAEGLWSQYLEVGIGPDAEIFTKAQPLSSVGQGSEIGIHRRSSWNNPEPEVVLVVDPEGRIVGATLGNDVNLRDFEGRSALLLGKAKDNNAASAVGPFIRLFDETFGLEDVRAAEVRLEVAGEDGFVLEGSSSMREISRDPEELVANMMGGHHHYPDGALLFCGTMFAPTKDRGAPGMGFTHKLDDLVAISSARLGTLVNRVQYADKASPWTFGAVALMRNLKARGLL</sequence>
<keyword evidence="4" id="KW-0378">Hydrolase</keyword>
<dbReference type="PANTHER" id="PTHR42796:SF7">
    <property type="entry name" value="2-DEHYDRO-3-DEOXY-D-ARABINONATE DEHYDRATASE"/>
    <property type="match status" value="1"/>
</dbReference>
<reference evidence="4 5" key="1">
    <citation type="submission" date="2023-03" db="EMBL/GenBank/DDBJ databases">
        <title>YIM 152171 draft genome.</title>
        <authorList>
            <person name="Yang Z."/>
        </authorList>
    </citation>
    <scope>NUCLEOTIDE SEQUENCE [LARGE SCALE GENOMIC DNA]</scope>
    <source>
        <strain evidence="4 5">YIM 152171</strain>
    </source>
</reference>
<dbReference type="SUPFAM" id="SSF56529">
    <property type="entry name" value="FAH"/>
    <property type="match status" value="1"/>
</dbReference>
<dbReference type="Pfam" id="PF01557">
    <property type="entry name" value="FAA_hydrolase"/>
    <property type="match status" value="1"/>
</dbReference>
<feature type="domain" description="Fumarylacetoacetase-like C-terminal" evidence="3">
    <location>
        <begin position="225"/>
        <end position="367"/>
    </location>
</feature>
<protein>
    <submittedName>
        <fullName evidence="4">Fumarylacetoacetate hydrolase family protein</fullName>
    </submittedName>
</protein>
<evidence type="ECO:0000256" key="1">
    <source>
        <dbReference type="ARBA" id="ARBA00010211"/>
    </source>
</evidence>
<keyword evidence="2" id="KW-0479">Metal-binding</keyword>
<dbReference type="RefSeq" id="WP_327787713.1">
    <property type="nucleotide sequence ID" value="NZ_JARGEQ010000016.1"/>
</dbReference>
<comment type="caution">
    <text evidence="4">The sequence shown here is derived from an EMBL/GenBank/DDBJ whole genome shotgun (WGS) entry which is preliminary data.</text>
</comment>
<dbReference type="PANTHER" id="PTHR42796">
    <property type="entry name" value="FUMARYLACETOACETATE HYDROLASE DOMAIN-CONTAINING PROTEIN 2A-RELATED"/>
    <property type="match status" value="1"/>
</dbReference>
<evidence type="ECO:0000256" key="2">
    <source>
        <dbReference type="ARBA" id="ARBA00022723"/>
    </source>
</evidence>